<organism evidence="1 2">
    <name type="scientific">Pseudozyma antarctica</name>
    <name type="common">Yeast</name>
    <name type="synonym">Candida antarctica</name>
    <dbReference type="NCBI Taxonomy" id="84753"/>
    <lineage>
        <taxon>Eukaryota</taxon>
        <taxon>Fungi</taxon>
        <taxon>Dikarya</taxon>
        <taxon>Basidiomycota</taxon>
        <taxon>Ustilaginomycotina</taxon>
        <taxon>Ustilaginomycetes</taxon>
        <taxon>Ustilaginales</taxon>
        <taxon>Ustilaginaceae</taxon>
        <taxon>Moesziomyces</taxon>
    </lineage>
</organism>
<gene>
    <name evidence="1" type="ORF">PAN0_015c5078</name>
</gene>
<name>A0A081CJK8_PSEA2</name>
<reference evidence="2" key="1">
    <citation type="journal article" date="2014" name="Genome Announc.">
        <title>Draft Genome Sequence of the Yeast Pseudozyma antarctica Type Strain JCM10317, a Producer of the Glycolipid Biosurfactants, Mannosylerythritol Lipids.</title>
        <authorList>
            <person name="Saika A."/>
            <person name="Koike H."/>
            <person name="Hori T."/>
            <person name="Fukuoka T."/>
            <person name="Sato S."/>
            <person name="Habe H."/>
            <person name="Kitamoto D."/>
            <person name="Morita T."/>
        </authorList>
    </citation>
    <scope>NUCLEOTIDE SEQUENCE [LARGE SCALE GENOMIC DNA]</scope>
    <source>
        <strain evidence="2">JCM 10317</strain>
    </source>
</reference>
<sequence length="763" mass="76689">MSASPALPEPIIVDAPLPATRPSPSSHDLTHSHATNASTSDCHPAHAVNSPTSMMDAVTAAAAMGALPAANGLPSDPAEASSISRLFAHPPAPDPAPASTPASTALLFGSAPVSPHPTSPTRTPAAPHSLRSAASPSSHLASPASERANPIIGAGVTPSHLAHSLHQHQQQQLPASADASTAYLHNASGFRSPARSRLHGTASPAGTSPPNLTAPAHPGAWHHPDHQPSHTPHTPRSPSIFERDIEHRDASHIMTAQEATDVAIPSVLDDAVEAIIEDDAEIEVVAPQNPAPPLALSSAALSVHSGASSPSLGFASSPSPPLSASGPIDAPPGSMAAQIAEKLGPRGVTTEEAIARRTVGAPRRPGSDIESGATSLRSRSPQATRMVDMADGGSPVRSRASPSPAPAMPPVSLVAAVSQAQAISPLTPSVGASSPMPTATAFPSLPLPNPYRSSSPNLSAMALPSLAAGADAGRPATSSVSIDGAIISGTEVATLDHSLDTIADVLAAHDAEQAASPYVPRSPAPPAISGSSSPVVDRSRSAAGSTIRQPLHHPGMGAAAGANRAAAPGTLGLPASGSGLGVFNTGESLFQALASGSPSPSADKRRLSFFSYADILNENKGEVMDLQGVVRHAAERDEQQHGIFHAQPHAQAYGHADASAGPQYDAFTSQPSIMQQLGGGTGMSRSASTSAAASPRIGGFGARSTSGSSATAGGAMSSGAYTPARGRRDYLENKALSNRLDSLQLATSTAAATAAEAKTRKAA</sequence>
<dbReference type="RefSeq" id="XP_014654874.1">
    <property type="nucleotide sequence ID" value="XM_014799388.1"/>
</dbReference>
<evidence type="ECO:0000313" key="2">
    <source>
        <dbReference type="Proteomes" id="UP000053758"/>
    </source>
</evidence>
<dbReference type="AlphaFoldDB" id="A0A081CJK8"/>
<evidence type="ECO:0000313" key="1">
    <source>
        <dbReference type="EMBL" id="GAK66854.1"/>
    </source>
</evidence>
<dbReference type="OrthoDB" id="2538032at2759"/>
<dbReference type="GeneID" id="26305873"/>
<dbReference type="Proteomes" id="UP000053758">
    <property type="component" value="Unassembled WGS sequence"/>
</dbReference>
<protein>
    <submittedName>
        <fullName evidence="1">Uncharacterized protein</fullName>
    </submittedName>
</protein>
<dbReference type="EMBL" id="DF830082">
    <property type="protein sequence ID" value="GAK66854.1"/>
    <property type="molecule type" value="Genomic_DNA"/>
</dbReference>
<proteinExistence type="predicted"/>
<accession>A0A081CJK8</accession>
<dbReference type="HOGENOM" id="CLU_020988_0_0_1"/>
<keyword evidence="2" id="KW-1185">Reference proteome</keyword>